<keyword evidence="5" id="KW-1185">Reference proteome</keyword>
<dbReference type="PANTHER" id="PTHR42897:SF1">
    <property type="entry name" value="2-OXOACID OXIDOREDUCTASE (FERREDOXIN)"/>
    <property type="match status" value="1"/>
</dbReference>
<gene>
    <name evidence="4" type="ORF">HK415_20285</name>
</gene>
<dbReference type="RefSeq" id="WP_171562408.1">
    <property type="nucleotide sequence ID" value="NZ_JABFCS010000001.1"/>
</dbReference>
<dbReference type="InterPro" id="IPR011766">
    <property type="entry name" value="TPP_enzyme_TPP-bd"/>
</dbReference>
<evidence type="ECO:0000259" key="3">
    <source>
        <dbReference type="Pfam" id="PF02775"/>
    </source>
</evidence>
<dbReference type="GO" id="GO:0044281">
    <property type="term" value="P:small molecule metabolic process"/>
    <property type="evidence" value="ECO:0007669"/>
    <property type="project" value="UniProtKB-ARBA"/>
</dbReference>
<keyword evidence="1" id="KW-0560">Oxidoreductase</keyword>
<dbReference type="InterPro" id="IPR029061">
    <property type="entry name" value="THDP-binding"/>
</dbReference>
<accession>A0A849KM50</accession>
<feature type="compositionally biased region" description="Polar residues" evidence="2">
    <location>
        <begin position="135"/>
        <end position="153"/>
    </location>
</feature>
<dbReference type="EMBL" id="JABFCS010000001">
    <property type="protein sequence ID" value="NNU44993.1"/>
    <property type="molecule type" value="Genomic_DNA"/>
</dbReference>
<dbReference type="GO" id="GO:0030976">
    <property type="term" value="F:thiamine pyrophosphate binding"/>
    <property type="evidence" value="ECO:0007669"/>
    <property type="project" value="InterPro"/>
</dbReference>
<dbReference type="SUPFAM" id="SSF52518">
    <property type="entry name" value="Thiamin diphosphate-binding fold (THDP-binding)"/>
    <property type="match status" value="1"/>
</dbReference>
<evidence type="ECO:0000256" key="1">
    <source>
        <dbReference type="ARBA" id="ARBA00023002"/>
    </source>
</evidence>
<protein>
    <submittedName>
        <fullName evidence="4">Pyruvate synthase subunit beta</fullName>
    </submittedName>
</protein>
<reference evidence="4 5" key="2">
    <citation type="submission" date="2020-06" db="EMBL/GenBank/DDBJ databases">
        <title>Ramlibacter rhizophilus sp. nov., isolated from rhizosphere soil of national flower Mugunghwa from South Korea.</title>
        <authorList>
            <person name="Zheng-Fei Y."/>
            <person name="Huan T."/>
        </authorList>
    </citation>
    <scope>NUCLEOTIDE SEQUENCE [LARGE SCALE GENOMIC DNA]</scope>
    <source>
        <strain evidence="4 5">B156</strain>
    </source>
</reference>
<evidence type="ECO:0000256" key="2">
    <source>
        <dbReference type="SAM" id="MobiDB-lite"/>
    </source>
</evidence>
<name>A0A849KM50_9BURK</name>
<reference evidence="4 5" key="1">
    <citation type="submission" date="2020-05" db="EMBL/GenBank/DDBJ databases">
        <authorList>
            <person name="Khan S.A."/>
            <person name="Jeon C.O."/>
            <person name="Chun B.H."/>
        </authorList>
    </citation>
    <scope>NUCLEOTIDE SEQUENCE [LARGE SCALE GENOMIC DNA]</scope>
    <source>
        <strain evidence="4 5">B156</strain>
    </source>
</reference>
<feature type="region of interest" description="Disordered" evidence="2">
    <location>
        <begin position="135"/>
        <end position="157"/>
    </location>
</feature>
<dbReference type="InterPro" id="IPR051479">
    <property type="entry name" value="PorB-like"/>
</dbReference>
<dbReference type="GO" id="GO:0016491">
    <property type="term" value="F:oxidoreductase activity"/>
    <property type="evidence" value="ECO:0007669"/>
    <property type="project" value="UniProtKB-KW"/>
</dbReference>
<evidence type="ECO:0000313" key="5">
    <source>
        <dbReference type="Proteomes" id="UP000552954"/>
    </source>
</evidence>
<comment type="caution">
    <text evidence="4">The sequence shown here is derived from an EMBL/GenBank/DDBJ whole genome shotgun (WGS) entry which is preliminary data.</text>
</comment>
<organism evidence="4 5">
    <name type="scientific">Ramlibacter montanisoli</name>
    <dbReference type="NCBI Taxonomy" id="2732512"/>
    <lineage>
        <taxon>Bacteria</taxon>
        <taxon>Pseudomonadati</taxon>
        <taxon>Pseudomonadota</taxon>
        <taxon>Betaproteobacteria</taxon>
        <taxon>Burkholderiales</taxon>
        <taxon>Comamonadaceae</taxon>
        <taxon>Ramlibacter</taxon>
    </lineage>
</organism>
<evidence type="ECO:0000313" key="4">
    <source>
        <dbReference type="EMBL" id="NNU44993.1"/>
    </source>
</evidence>
<dbReference type="AlphaFoldDB" id="A0A849KM50"/>
<feature type="domain" description="Thiamine pyrophosphate enzyme TPP-binding" evidence="3">
    <location>
        <begin position="65"/>
        <end position="200"/>
    </location>
</feature>
<sequence>METTLERTPAMLCSGHAACPGCIEALSARHVLAQLGADTMAVIPPSCMAIIAGPQPYSSLRIPVYQPTLESSAAAASGLRRALDAQGRSNTQVVVLAGDGGTYDIGLQALSSAAERNEDILYVCLDNEGYMNTGAQKSSSTPHFARTSSTPQGKPTRKKNLTAILAAHGVPYAATASVGHLDDLRRKVDKARGLRGFRLLTLLVPCVEGWGLSDDGGLRAARYAVECGAFPLYEVEDGTRYTLNYGLRPRPVADYLALQRRYRGLSPASIAELQAEVDQGWQWLLRLAQPAEGQALP</sequence>
<dbReference type="Gene3D" id="3.40.50.970">
    <property type="match status" value="2"/>
</dbReference>
<dbReference type="Pfam" id="PF02775">
    <property type="entry name" value="TPP_enzyme_C"/>
    <property type="match status" value="1"/>
</dbReference>
<proteinExistence type="predicted"/>
<keyword evidence="4" id="KW-0670">Pyruvate</keyword>
<dbReference type="Proteomes" id="UP000552954">
    <property type="component" value="Unassembled WGS sequence"/>
</dbReference>
<dbReference type="PANTHER" id="PTHR42897">
    <property type="entry name" value="PYRUVATE SYNTHASE SUBUNIT PORB"/>
    <property type="match status" value="1"/>
</dbReference>